<comment type="caution">
    <text evidence="6">The sequence shown here is derived from an EMBL/GenBank/DDBJ whole genome shotgun (WGS) entry which is preliminary data.</text>
</comment>
<dbReference type="PROSITE" id="PS50042">
    <property type="entry name" value="CNMP_BINDING_3"/>
    <property type="match status" value="1"/>
</dbReference>
<evidence type="ECO:0000313" key="6">
    <source>
        <dbReference type="EMBL" id="KRN82353.1"/>
    </source>
</evidence>
<protein>
    <submittedName>
        <fullName evidence="6">ArcR protein</fullName>
    </submittedName>
    <submittedName>
        <fullName evidence="7">cAMP-binding domain of CRP or a regulatory subunit of cAMP-dependent protein kinases</fullName>
    </submittedName>
</protein>
<evidence type="ECO:0000259" key="5">
    <source>
        <dbReference type="PROSITE" id="PS51063"/>
    </source>
</evidence>
<proteinExistence type="predicted"/>
<dbReference type="Gene3D" id="2.60.120.10">
    <property type="entry name" value="Jelly Rolls"/>
    <property type="match status" value="1"/>
</dbReference>
<dbReference type="EMBL" id="FOGK01000010">
    <property type="protein sequence ID" value="SER58911.1"/>
    <property type="molecule type" value="Genomic_DNA"/>
</dbReference>
<dbReference type="Gene3D" id="1.10.10.10">
    <property type="entry name" value="Winged helix-like DNA-binding domain superfamily/Winged helix DNA-binding domain"/>
    <property type="match status" value="1"/>
</dbReference>
<dbReference type="EMBL" id="JQBY01000011">
    <property type="protein sequence ID" value="KRN82353.1"/>
    <property type="molecule type" value="Genomic_DNA"/>
</dbReference>
<dbReference type="Pfam" id="PF13545">
    <property type="entry name" value="HTH_Crp_2"/>
    <property type="match status" value="1"/>
</dbReference>
<dbReference type="InterPro" id="IPR014710">
    <property type="entry name" value="RmlC-like_jellyroll"/>
</dbReference>
<dbReference type="SUPFAM" id="SSF46785">
    <property type="entry name" value="Winged helix' DNA-binding domain"/>
    <property type="match status" value="1"/>
</dbReference>
<dbReference type="STRING" id="319653.SAMN04487973_11046"/>
<dbReference type="Proteomes" id="UP000182818">
    <property type="component" value="Unassembled WGS sequence"/>
</dbReference>
<dbReference type="Pfam" id="PF00027">
    <property type="entry name" value="cNMP_binding"/>
    <property type="match status" value="1"/>
</dbReference>
<evidence type="ECO:0000256" key="1">
    <source>
        <dbReference type="ARBA" id="ARBA00023015"/>
    </source>
</evidence>
<sequence length="228" mass="26441">MINPKQQKKYEHYLSHVPGCHVLENSEYKNVMKNLRYKKVAKGQNLIDQHDDRNYTFMLKKGFLKIKSFDADEESSYISFLSPNRLFPLRGTFVDSLYCYTVTALTNAEVLYIPTKVFEDLLQSNHKFSLIIIRKMQEVMSENEIFIQKTVTSSARTRVIQVLYNLNDKHGVDLEVGRKIPFPLPIKEIASIAGTTRETAGQVIHDLIAQDVLKYSRKYFFFPSSESD</sequence>
<dbReference type="RefSeq" id="WP_057806383.1">
    <property type="nucleotide sequence ID" value="NZ_BJYP01000006.1"/>
</dbReference>
<gene>
    <name evidence="6" type="ORF">IV87_GL000287</name>
    <name evidence="7" type="ORF">SAMN04487973_11046</name>
</gene>
<organism evidence="6 8">
    <name type="scientific">Pediococcus ethanolidurans</name>
    <dbReference type="NCBI Taxonomy" id="319653"/>
    <lineage>
        <taxon>Bacteria</taxon>
        <taxon>Bacillati</taxon>
        <taxon>Bacillota</taxon>
        <taxon>Bacilli</taxon>
        <taxon>Lactobacillales</taxon>
        <taxon>Lactobacillaceae</taxon>
        <taxon>Pediococcus</taxon>
    </lineage>
</organism>
<keyword evidence="9" id="KW-1185">Reference proteome</keyword>
<dbReference type="PATRIC" id="fig|319653.3.peg.294"/>
<dbReference type="CDD" id="cd00038">
    <property type="entry name" value="CAP_ED"/>
    <property type="match status" value="1"/>
</dbReference>
<feature type="domain" description="HTH crp-type" evidence="5">
    <location>
        <begin position="153"/>
        <end position="226"/>
    </location>
</feature>
<evidence type="ECO:0000313" key="9">
    <source>
        <dbReference type="Proteomes" id="UP000182818"/>
    </source>
</evidence>
<feature type="domain" description="Cyclic nucleotide-binding" evidence="4">
    <location>
        <begin position="23"/>
        <end position="122"/>
    </location>
</feature>
<dbReference type="AlphaFoldDB" id="A0A0R2JYN1"/>
<keyword evidence="3" id="KW-0804">Transcription</keyword>
<evidence type="ECO:0000313" key="8">
    <source>
        <dbReference type="Proteomes" id="UP000051749"/>
    </source>
</evidence>
<accession>A0A0R2JYN1</accession>
<keyword evidence="2" id="KW-0238">DNA-binding</keyword>
<dbReference type="InterPro" id="IPR012318">
    <property type="entry name" value="HTH_CRP"/>
</dbReference>
<keyword evidence="1" id="KW-0805">Transcription regulation</keyword>
<dbReference type="PROSITE" id="PS51063">
    <property type="entry name" value="HTH_CRP_2"/>
    <property type="match status" value="1"/>
</dbReference>
<name>A0A0R2JYN1_9LACO</name>
<dbReference type="InterPro" id="IPR018490">
    <property type="entry name" value="cNMP-bd_dom_sf"/>
</dbReference>
<evidence type="ECO:0000259" key="4">
    <source>
        <dbReference type="PROSITE" id="PS50042"/>
    </source>
</evidence>
<dbReference type="InterPro" id="IPR036390">
    <property type="entry name" value="WH_DNA-bd_sf"/>
</dbReference>
<dbReference type="OrthoDB" id="9810708at2"/>
<evidence type="ECO:0000256" key="3">
    <source>
        <dbReference type="ARBA" id="ARBA00023163"/>
    </source>
</evidence>
<dbReference type="Proteomes" id="UP000051749">
    <property type="component" value="Unassembled WGS sequence"/>
</dbReference>
<evidence type="ECO:0000313" key="7">
    <source>
        <dbReference type="EMBL" id="SER58911.1"/>
    </source>
</evidence>
<dbReference type="InterPro" id="IPR000595">
    <property type="entry name" value="cNMP-bd_dom"/>
</dbReference>
<dbReference type="InterPro" id="IPR036388">
    <property type="entry name" value="WH-like_DNA-bd_sf"/>
</dbReference>
<reference evidence="7 9" key="2">
    <citation type="submission" date="2016-10" db="EMBL/GenBank/DDBJ databases">
        <authorList>
            <person name="Varghese N."/>
            <person name="Submissions S."/>
        </authorList>
    </citation>
    <scope>NUCLEOTIDE SEQUENCE [LARGE SCALE GENOMIC DNA]</scope>
    <source>
        <strain evidence="7 9">CGMCC 1.3889</strain>
    </source>
</reference>
<evidence type="ECO:0000256" key="2">
    <source>
        <dbReference type="ARBA" id="ARBA00023125"/>
    </source>
</evidence>
<reference evidence="6 8" key="1">
    <citation type="journal article" date="2015" name="Genome Announc.">
        <title>Expanding the biotechnology potential of lactobacilli through comparative genomics of 213 strains and associated genera.</title>
        <authorList>
            <person name="Sun Z."/>
            <person name="Harris H.M."/>
            <person name="McCann A."/>
            <person name="Guo C."/>
            <person name="Argimon S."/>
            <person name="Zhang W."/>
            <person name="Yang X."/>
            <person name="Jeffery I.B."/>
            <person name="Cooney J.C."/>
            <person name="Kagawa T.F."/>
            <person name="Liu W."/>
            <person name="Song Y."/>
            <person name="Salvetti E."/>
            <person name="Wrobel A."/>
            <person name="Rasinkangas P."/>
            <person name="Parkhill J."/>
            <person name="Rea M.C."/>
            <person name="O'Sullivan O."/>
            <person name="Ritari J."/>
            <person name="Douillard F.P."/>
            <person name="Paul Ross R."/>
            <person name="Yang R."/>
            <person name="Briner A.E."/>
            <person name="Felis G.E."/>
            <person name="de Vos W.M."/>
            <person name="Barrangou R."/>
            <person name="Klaenhammer T.R."/>
            <person name="Caufield P.W."/>
            <person name="Cui Y."/>
            <person name="Zhang H."/>
            <person name="O'Toole P.W."/>
        </authorList>
    </citation>
    <scope>NUCLEOTIDE SEQUENCE [LARGE SCALE GENOMIC DNA]</scope>
    <source>
        <strain evidence="6 8">DSM 22301</strain>
    </source>
</reference>
<dbReference type="SUPFAM" id="SSF51206">
    <property type="entry name" value="cAMP-binding domain-like"/>
    <property type="match status" value="1"/>
</dbReference>
<dbReference type="GO" id="GO:0006355">
    <property type="term" value="P:regulation of DNA-templated transcription"/>
    <property type="evidence" value="ECO:0007669"/>
    <property type="project" value="InterPro"/>
</dbReference>
<dbReference type="GeneID" id="76043667"/>
<dbReference type="GO" id="GO:0003677">
    <property type="term" value="F:DNA binding"/>
    <property type="evidence" value="ECO:0007669"/>
    <property type="project" value="UniProtKB-KW"/>
</dbReference>